<dbReference type="Proteomes" id="UP001458880">
    <property type="component" value="Unassembled WGS sequence"/>
</dbReference>
<accession>A0AAW1K0P4</accession>
<dbReference type="EMBL" id="JASPKY010000294">
    <property type="protein sequence ID" value="KAK9710353.1"/>
    <property type="molecule type" value="Genomic_DNA"/>
</dbReference>
<evidence type="ECO:0000313" key="2">
    <source>
        <dbReference type="EMBL" id="KAK9710353.1"/>
    </source>
</evidence>
<feature type="signal peptide" evidence="1">
    <location>
        <begin position="1"/>
        <end position="20"/>
    </location>
</feature>
<protein>
    <submittedName>
        <fullName evidence="2">Uncharacterized protein</fullName>
    </submittedName>
</protein>
<evidence type="ECO:0000313" key="3">
    <source>
        <dbReference type="Proteomes" id="UP001458880"/>
    </source>
</evidence>
<keyword evidence="1" id="KW-0732">Signal</keyword>
<dbReference type="AlphaFoldDB" id="A0AAW1K0P4"/>
<keyword evidence="3" id="KW-1185">Reference proteome</keyword>
<proteinExistence type="predicted"/>
<comment type="caution">
    <text evidence="2">The sequence shown here is derived from an EMBL/GenBank/DDBJ whole genome shotgun (WGS) entry which is preliminary data.</text>
</comment>
<feature type="chain" id="PRO_5043799864" evidence="1">
    <location>
        <begin position="21"/>
        <end position="79"/>
    </location>
</feature>
<organism evidence="2 3">
    <name type="scientific">Popillia japonica</name>
    <name type="common">Japanese beetle</name>
    <dbReference type="NCBI Taxonomy" id="7064"/>
    <lineage>
        <taxon>Eukaryota</taxon>
        <taxon>Metazoa</taxon>
        <taxon>Ecdysozoa</taxon>
        <taxon>Arthropoda</taxon>
        <taxon>Hexapoda</taxon>
        <taxon>Insecta</taxon>
        <taxon>Pterygota</taxon>
        <taxon>Neoptera</taxon>
        <taxon>Endopterygota</taxon>
        <taxon>Coleoptera</taxon>
        <taxon>Polyphaga</taxon>
        <taxon>Scarabaeiformia</taxon>
        <taxon>Scarabaeidae</taxon>
        <taxon>Rutelinae</taxon>
        <taxon>Popillia</taxon>
    </lineage>
</organism>
<reference evidence="2 3" key="1">
    <citation type="journal article" date="2024" name="BMC Genomics">
        <title>De novo assembly and annotation of Popillia japonica's genome with initial clues to its potential as an invasive pest.</title>
        <authorList>
            <person name="Cucini C."/>
            <person name="Boschi S."/>
            <person name="Funari R."/>
            <person name="Cardaioli E."/>
            <person name="Iannotti N."/>
            <person name="Marturano G."/>
            <person name="Paoli F."/>
            <person name="Bruttini M."/>
            <person name="Carapelli A."/>
            <person name="Frati F."/>
            <person name="Nardi F."/>
        </authorList>
    </citation>
    <scope>NUCLEOTIDE SEQUENCE [LARGE SCALE GENOMIC DNA]</scope>
    <source>
        <strain evidence="2">DMR45628</strain>
    </source>
</reference>
<evidence type="ECO:0000256" key="1">
    <source>
        <dbReference type="SAM" id="SignalP"/>
    </source>
</evidence>
<sequence length="79" mass="8666">MYKTYSIYFVLGILLLGVSGAPAGIRERDCIPSPDCHRSGPICVIDEYGATRTFEHQCMADLASCRKGTYYAEVKPGVC</sequence>
<gene>
    <name evidence="2" type="ORF">QE152_g26060</name>
</gene>
<name>A0AAW1K0P4_POPJA</name>